<dbReference type="InterPro" id="IPR005841">
    <property type="entry name" value="Alpha-D-phosphohexomutase_SF"/>
</dbReference>
<protein>
    <recommendedName>
        <fullName evidence="5">phosphomannomutase</fullName>
        <ecNumber evidence="5">5.4.2.8</ecNumber>
    </recommendedName>
</protein>
<name>A0A0S2THW3_9GAMM</name>
<dbReference type="Pfam" id="PF02879">
    <property type="entry name" value="PGM_PMM_II"/>
    <property type="match status" value="1"/>
</dbReference>
<evidence type="ECO:0000256" key="8">
    <source>
        <dbReference type="ARBA" id="ARBA00022842"/>
    </source>
</evidence>
<keyword evidence="16" id="KW-1185">Reference proteome</keyword>
<dbReference type="PRINTS" id="PR00509">
    <property type="entry name" value="PGMPMM"/>
</dbReference>
<dbReference type="Pfam" id="PF02878">
    <property type="entry name" value="PGM_PMM_I"/>
    <property type="match status" value="1"/>
</dbReference>
<dbReference type="CDD" id="cd03089">
    <property type="entry name" value="PMM_PGM"/>
    <property type="match status" value="1"/>
</dbReference>
<comment type="similarity">
    <text evidence="4 10">Belongs to the phosphohexose mutase family.</text>
</comment>
<dbReference type="AlphaFoldDB" id="A0A0S2THW3"/>
<dbReference type="InterPro" id="IPR005845">
    <property type="entry name" value="A-D-PHexomutase_a/b/a-II"/>
</dbReference>
<dbReference type="GO" id="GO:0000287">
    <property type="term" value="F:magnesium ion binding"/>
    <property type="evidence" value="ECO:0007669"/>
    <property type="project" value="InterPro"/>
</dbReference>
<dbReference type="InterPro" id="IPR005843">
    <property type="entry name" value="A-D-PHexomutase_C"/>
</dbReference>
<evidence type="ECO:0000256" key="6">
    <source>
        <dbReference type="ARBA" id="ARBA00022553"/>
    </source>
</evidence>
<evidence type="ECO:0000313" key="15">
    <source>
        <dbReference type="EMBL" id="ALP54728.1"/>
    </source>
</evidence>
<evidence type="ECO:0000256" key="10">
    <source>
        <dbReference type="RuleBase" id="RU004326"/>
    </source>
</evidence>
<dbReference type="InterPro" id="IPR016055">
    <property type="entry name" value="A-D-PHexomutase_a/b/a-I/II/III"/>
</dbReference>
<organism evidence="15 16">
    <name type="scientific">Candidatus Tenderia electrophaga</name>
    <dbReference type="NCBI Taxonomy" id="1748243"/>
    <lineage>
        <taxon>Bacteria</taxon>
        <taxon>Pseudomonadati</taxon>
        <taxon>Pseudomonadota</taxon>
        <taxon>Gammaproteobacteria</taxon>
        <taxon>Candidatus Tenderiales</taxon>
        <taxon>Candidatus Tenderiaceae</taxon>
        <taxon>Candidatus Tenderia</taxon>
    </lineage>
</organism>
<dbReference type="STRING" id="1748243.Tel_03850"/>
<evidence type="ECO:0000256" key="4">
    <source>
        <dbReference type="ARBA" id="ARBA00010231"/>
    </source>
</evidence>
<dbReference type="InterPro" id="IPR005846">
    <property type="entry name" value="A-D-PHexomutase_a/b/a-III"/>
</dbReference>
<dbReference type="SUPFAM" id="SSF53738">
    <property type="entry name" value="Phosphoglucomutase, first 3 domains"/>
    <property type="match status" value="3"/>
</dbReference>
<dbReference type="PANTHER" id="PTHR43771:SF2">
    <property type="entry name" value="PHOSPHOMANNOMUTASE_PHOSPHOGLUCOMUTASE"/>
    <property type="match status" value="1"/>
</dbReference>
<proteinExistence type="inferred from homology"/>
<feature type="domain" description="Alpha-D-phosphohexomutase C-terminal" evidence="11">
    <location>
        <begin position="380"/>
        <end position="448"/>
    </location>
</feature>
<gene>
    <name evidence="15" type="ORF">Tel_03850</name>
</gene>
<evidence type="ECO:0000313" key="16">
    <source>
        <dbReference type="Proteomes" id="UP000055136"/>
    </source>
</evidence>
<evidence type="ECO:0000256" key="9">
    <source>
        <dbReference type="ARBA" id="ARBA00023235"/>
    </source>
</evidence>
<accession>A0A0S2THW3</accession>
<dbReference type="GO" id="GO:0005975">
    <property type="term" value="P:carbohydrate metabolic process"/>
    <property type="evidence" value="ECO:0007669"/>
    <property type="project" value="InterPro"/>
</dbReference>
<dbReference type="KEGG" id="tee:Tel_03850"/>
<dbReference type="Proteomes" id="UP000055136">
    <property type="component" value="Chromosome"/>
</dbReference>
<comment type="catalytic activity">
    <reaction evidence="1">
        <text>alpha-D-mannose 1-phosphate = D-mannose 6-phosphate</text>
        <dbReference type="Rhea" id="RHEA:11140"/>
        <dbReference type="ChEBI" id="CHEBI:58409"/>
        <dbReference type="ChEBI" id="CHEBI:58735"/>
        <dbReference type="EC" id="5.4.2.8"/>
    </reaction>
</comment>
<evidence type="ECO:0000259" key="11">
    <source>
        <dbReference type="Pfam" id="PF00408"/>
    </source>
</evidence>
<evidence type="ECO:0000259" key="12">
    <source>
        <dbReference type="Pfam" id="PF02878"/>
    </source>
</evidence>
<dbReference type="InterPro" id="IPR016066">
    <property type="entry name" value="A-D-PHexomutase_CS"/>
</dbReference>
<dbReference type="SUPFAM" id="SSF55957">
    <property type="entry name" value="Phosphoglucomutase, C-terminal domain"/>
    <property type="match status" value="1"/>
</dbReference>
<comment type="pathway">
    <text evidence="3">Nucleotide-sugar biosynthesis; GDP-alpha-D-mannose biosynthesis; alpha-D-mannose 1-phosphate from D-fructose 6-phosphate: step 2/2.</text>
</comment>
<keyword evidence="9" id="KW-0413">Isomerase</keyword>
<keyword evidence="7 10" id="KW-0479">Metal-binding</keyword>
<evidence type="ECO:0000256" key="5">
    <source>
        <dbReference type="ARBA" id="ARBA00012730"/>
    </source>
</evidence>
<feature type="domain" description="Alpha-D-phosphohexomutase alpha/beta/alpha" evidence="14">
    <location>
        <begin position="263"/>
        <end position="371"/>
    </location>
</feature>
<dbReference type="GO" id="GO:0004615">
    <property type="term" value="F:phosphomannomutase activity"/>
    <property type="evidence" value="ECO:0007669"/>
    <property type="project" value="UniProtKB-EC"/>
</dbReference>
<dbReference type="Gene3D" id="3.40.120.10">
    <property type="entry name" value="Alpha-D-Glucose-1,6-Bisphosphate, subunit A, domain 3"/>
    <property type="match status" value="3"/>
</dbReference>
<dbReference type="PROSITE" id="PS00710">
    <property type="entry name" value="PGM_PMM"/>
    <property type="match status" value="1"/>
</dbReference>
<sequence>MTAAADDAPTEVPAAIFRAYDIRGVVDETLTPAMAYQIGRAFGTEAWECGEQSVVVGRDGRLSSESLAEELIKGLCESGRDVIDIGRVPTPVVYFATHYLNARSAVMVTGSHNPANYNGFKLVLQGEALAEDGIQQVYRRIQSQDFSVGEGSYIQQDLISDYTARIHADAQFKRGLKVVVDCGNGVAALVAPGQLRSMGCEVIELCCEVDGAFPSHHPDPSQPVNLQGLIAAVKQHGADVGLAFDGDGDRLGVVDSQGKIIWPDRVLMLYARQVLKQHPGATVVYDVKSSRHLHRLIEQAGGQPLMWKAGHSLMKAKLKESGALLAGELSGHIFFNDRWYGFDDGLYAAVRLLEILSQDTRPSAALFADLPDALSTPEILVRMDEGEHHRLMDKLVQEIDLPEAQLILIDGVRAEFKDGWGLVRASNTTPCLSFRFEAQNEPALEHIQTLFKLQLSRFAPQLELPF</sequence>
<keyword evidence="8 10" id="KW-0460">Magnesium</keyword>
<dbReference type="InterPro" id="IPR005844">
    <property type="entry name" value="A-D-PHexomutase_a/b/a-I"/>
</dbReference>
<dbReference type="Pfam" id="PF02880">
    <property type="entry name" value="PGM_PMM_III"/>
    <property type="match status" value="1"/>
</dbReference>
<dbReference type="Gene3D" id="3.30.310.50">
    <property type="entry name" value="Alpha-D-phosphohexomutase, C-terminal domain"/>
    <property type="match status" value="1"/>
</dbReference>
<evidence type="ECO:0000256" key="2">
    <source>
        <dbReference type="ARBA" id="ARBA00001946"/>
    </source>
</evidence>
<evidence type="ECO:0000259" key="13">
    <source>
        <dbReference type="Pfam" id="PF02879"/>
    </source>
</evidence>
<feature type="domain" description="Alpha-D-phosphohexomutase alpha/beta/alpha" evidence="13">
    <location>
        <begin position="161"/>
        <end position="258"/>
    </location>
</feature>
<keyword evidence="6" id="KW-0597">Phosphoprotein</keyword>
<evidence type="ECO:0000256" key="7">
    <source>
        <dbReference type="ARBA" id="ARBA00022723"/>
    </source>
</evidence>
<dbReference type="EMBL" id="CP013099">
    <property type="protein sequence ID" value="ALP54728.1"/>
    <property type="molecule type" value="Genomic_DNA"/>
</dbReference>
<dbReference type="EC" id="5.4.2.8" evidence="5"/>
<evidence type="ECO:0000256" key="3">
    <source>
        <dbReference type="ARBA" id="ARBA00004699"/>
    </source>
</evidence>
<reference evidence="15" key="1">
    <citation type="submission" date="2015-10" db="EMBL/GenBank/DDBJ databases">
        <title>Description of Candidatus Tenderia electrophaga gen. nov, sp. nov., an Uncultivated Electroautotroph from a Biocathode Enrichment.</title>
        <authorList>
            <person name="Eddie B.J."/>
            <person name="Malanoski A.P."/>
            <person name="Wang Z."/>
            <person name="Hall R.J."/>
            <person name="Oh S.D."/>
            <person name="Heiner C."/>
            <person name="Lin B."/>
            <person name="Strycharz-Glaven S.M."/>
        </authorList>
    </citation>
    <scope>NUCLEOTIDE SEQUENCE [LARGE SCALE GENOMIC DNA]</scope>
    <source>
        <strain evidence="15">NRL1</strain>
    </source>
</reference>
<dbReference type="InterPro" id="IPR036900">
    <property type="entry name" value="A-D-PHexomutase_C_sf"/>
</dbReference>
<dbReference type="Pfam" id="PF00408">
    <property type="entry name" value="PGM_PMM_IV"/>
    <property type="match status" value="1"/>
</dbReference>
<evidence type="ECO:0000259" key="14">
    <source>
        <dbReference type="Pfam" id="PF02880"/>
    </source>
</evidence>
<feature type="domain" description="Alpha-D-phosphohexomutase alpha/beta/alpha" evidence="12">
    <location>
        <begin position="16"/>
        <end position="146"/>
    </location>
</feature>
<dbReference type="PANTHER" id="PTHR43771">
    <property type="entry name" value="PHOSPHOMANNOMUTASE"/>
    <property type="match status" value="1"/>
</dbReference>
<comment type="cofactor">
    <cofactor evidence="2">
        <name>Mg(2+)</name>
        <dbReference type="ChEBI" id="CHEBI:18420"/>
    </cofactor>
</comment>
<evidence type="ECO:0000256" key="1">
    <source>
        <dbReference type="ARBA" id="ARBA00000586"/>
    </source>
</evidence>